<accession>A0A918N037</accession>
<evidence type="ECO:0000256" key="4">
    <source>
        <dbReference type="ARBA" id="ARBA00022670"/>
    </source>
</evidence>
<dbReference type="InterPro" id="IPR000209">
    <property type="entry name" value="Peptidase_S8/S53_dom"/>
</dbReference>
<gene>
    <name evidence="14" type="ORF">GCM10007391_22990</name>
</gene>
<dbReference type="InterPro" id="IPR015500">
    <property type="entry name" value="Peptidase_S8_subtilisin-rel"/>
</dbReference>
<dbReference type="GO" id="GO:0007156">
    <property type="term" value="P:homophilic cell adhesion via plasma membrane adhesion molecules"/>
    <property type="evidence" value="ECO:0007669"/>
    <property type="project" value="InterPro"/>
</dbReference>
<dbReference type="PROSITE" id="PS50268">
    <property type="entry name" value="CADHERIN_2"/>
    <property type="match status" value="1"/>
</dbReference>
<feature type="chain" id="PRO_5037571599" evidence="12">
    <location>
        <begin position="22"/>
        <end position="1135"/>
    </location>
</feature>
<dbReference type="RefSeq" id="WP_189406605.1">
    <property type="nucleotide sequence ID" value="NZ_BMXP01000005.1"/>
</dbReference>
<evidence type="ECO:0000256" key="6">
    <source>
        <dbReference type="ARBA" id="ARBA00022801"/>
    </source>
</evidence>
<protein>
    <submittedName>
        <fullName evidence="14">Serine protease</fullName>
    </submittedName>
</protein>
<keyword evidence="7 9" id="KW-0720">Serine protease</keyword>
<dbReference type="InterPro" id="IPR046450">
    <property type="entry name" value="PA_dom_sf"/>
</dbReference>
<dbReference type="NCBIfam" id="TIGR03501">
    <property type="entry name" value="GlyGly_CTERM"/>
    <property type="match status" value="1"/>
</dbReference>
<sequence length="1135" mass="117104">MNKSKITTALLLALASTGAAASDRIDVNALGGKVQNDVSLSGSQSQTTTWMVKANASTAVSVADVTRGAASTSSVDAQHAVAQANDGLDRLEAAINALGADVTIISRTTKLAASLVLQGEKSEVMKVRQLAGVASVLPVYDSELHIADSAEYINATQLVESGSATGAGISVAVLDSGIDYTHAAMGGPGTAEAYAEAAADTADTPAWPIGNVKGGYDFVFNDPDPLDNGVHGTHVAHSVLGVAPEADIYGYTVCQQTCSGAAQLGGLEAAMDPNGDGDISDRVDIINMSLGGDYGTSRGGAVADMINRAVDLGVVVAISAGNDGPYPFIVGGPSTTDNALSVGAMTHPTTALPVVSGTFAGEEIAAVAAAFNADAEFSLDGSLPVVYAESETNATGCDPYAADLTGQAVLIDRGACAFTQKIQNAQAAGAEFVIVANNNPGEAPFVMGGTPTEEITINAVMVSFESGAAMKEALVGGALDYSFSSELIVQEGAIADFTSRGPSLDGRLKPEITAPGVQINTALSGTGDQLSPINGTSFSSPMTAGAMALLAEVFPRRNAFELKATLMNTANLNVTMEPRSLNPETEMAPISYIGAGLVDVEKASMSQVAAWDMDTKQGALSFGPLPLSSTTSVTKTIMVKNFSTEDKTYNLSDEARFANDMETGALTMDYPGSVTVPAGQTMTFEVTATFDPTLLPEWALNSGNIYTEAGTEGLTTVEYDGALMFTESGADEPSMHMVYHSLPKGFAEVELSSEVTDDGIMRMVTNTGVVPMDTATIPLTVDSGVDEDKTFDIISAGIETYPSSACATGGIVLTTITMRDPVLIAHQAGFFMDVDVNSDGQFDFTAQTINYGAFGQSTFESMTFTRPFGSLSGSLFFTQHEPGSNQLTMVSCAEDLGLTASDLETGVPATVAFRVENSSFDFDPTQPYDADLVAMHDFTFTGALPSVVDADGAPVDMLAPGETAYLQGAAAGGFTFFSNGGVVPSSVASASNGSAPTVASQSFSVDENAENGTVIGTIEASDSDVITSPVSEIYVQSSSSIAVDVSSDGVITVANSEMLDYDAGLESIMLEVVAIDTQGNTSETVEVEITVNNLADEASEQPQPAPEPSSDSAGSMSWIALLLLPVAILRRRIKK</sequence>
<dbReference type="GO" id="GO:0016020">
    <property type="term" value="C:membrane"/>
    <property type="evidence" value="ECO:0007669"/>
    <property type="project" value="InterPro"/>
</dbReference>
<comment type="similarity">
    <text evidence="1 9 10">Belongs to the peptidase S8 family.</text>
</comment>
<dbReference type="InterPro" id="IPR023828">
    <property type="entry name" value="Peptidase_S8_Ser-AS"/>
</dbReference>
<dbReference type="EMBL" id="BMXP01000005">
    <property type="protein sequence ID" value="GGW88420.1"/>
    <property type="molecule type" value="Genomic_DNA"/>
</dbReference>
<reference evidence="14" key="2">
    <citation type="submission" date="2020-09" db="EMBL/GenBank/DDBJ databases">
        <authorList>
            <person name="Sun Q."/>
            <person name="Kim S."/>
        </authorList>
    </citation>
    <scope>NUCLEOTIDE SEQUENCE</scope>
    <source>
        <strain evidence="14">KCTC 22164</strain>
    </source>
</reference>
<dbReference type="GO" id="GO:0004252">
    <property type="term" value="F:serine-type endopeptidase activity"/>
    <property type="evidence" value="ECO:0007669"/>
    <property type="project" value="UniProtKB-UniRule"/>
</dbReference>
<reference evidence="14" key="1">
    <citation type="journal article" date="2014" name="Int. J. Syst. Evol. Microbiol.">
        <title>Complete genome sequence of Corynebacterium casei LMG S-19264T (=DSM 44701T), isolated from a smear-ripened cheese.</title>
        <authorList>
            <consortium name="US DOE Joint Genome Institute (JGI-PGF)"/>
            <person name="Walter F."/>
            <person name="Albersmeier A."/>
            <person name="Kalinowski J."/>
            <person name="Ruckert C."/>
        </authorList>
    </citation>
    <scope>NUCLEOTIDE SEQUENCE</scope>
    <source>
        <strain evidence="14">KCTC 22164</strain>
    </source>
</reference>
<dbReference type="Pfam" id="PF02225">
    <property type="entry name" value="PA"/>
    <property type="match status" value="1"/>
</dbReference>
<evidence type="ECO:0000256" key="1">
    <source>
        <dbReference type="ARBA" id="ARBA00011073"/>
    </source>
</evidence>
<dbReference type="GO" id="GO:0006508">
    <property type="term" value="P:proteolysis"/>
    <property type="evidence" value="ECO:0007669"/>
    <property type="project" value="UniProtKB-KW"/>
</dbReference>
<evidence type="ECO:0000313" key="15">
    <source>
        <dbReference type="Proteomes" id="UP000631300"/>
    </source>
</evidence>
<dbReference type="SUPFAM" id="SSF52025">
    <property type="entry name" value="PA domain"/>
    <property type="match status" value="1"/>
</dbReference>
<evidence type="ECO:0000256" key="10">
    <source>
        <dbReference type="RuleBase" id="RU003355"/>
    </source>
</evidence>
<dbReference type="Proteomes" id="UP000631300">
    <property type="component" value="Unassembled WGS sequence"/>
</dbReference>
<dbReference type="Pfam" id="PF00082">
    <property type="entry name" value="Peptidase_S8"/>
    <property type="match status" value="1"/>
</dbReference>
<dbReference type="CDD" id="cd11304">
    <property type="entry name" value="Cadherin_repeat"/>
    <property type="match status" value="1"/>
</dbReference>
<evidence type="ECO:0000256" key="2">
    <source>
        <dbReference type="ARBA" id="ARBA00022512"/>
    </source>
</evidence>
<evidence type="ECO:0000256" key="3">
    <source>
        <dbReference type="ARBA" id="ARBA00022525"/>
    </source>
</evidence>
<feature type="domain" description="Cadherin" evidence="13">
    <location>
        <begin position="997"/>
        <end position="1104"/>
    </location>
</feature>
<keyword evidence="6 9" id="KW-0378">Hydrolase</keyword>
<keyword evidence="3" id="KW-0964">Secreted</keyword>
<dbReference type="SUPFAM" id="SSF49313">
    <property type="entry name" value="Cadherin-like"/>
    <property type="match status" value="1"/>
</dbReference>
<evidence type="ECO:0000256" key="11">
    <source>
        <dbReference type="SAM" id="MobiDB-lite"/>
    </source>
</evidence>
<keyword evidence="15" id="KW-1185">Reference proteome</keyword>
<dbReference type="Gene3D" id="2.60.40.60">
    <property type="entry name" value="Cadherins"/>
    <property type="match status" value="1"/>
</dbReference>
<dbReference type="InterPro" id="IPR003137">
    <property type="entry name" value="PA_domain"/>
</dbReference>
<name>A0A918N037_9ALTE</name>
<evidence type="ECO:0000256" key="5">
    <source>
        <dbReference type="ARBA" id="ARBA00022729"/>
    </source>
</evidence>
<dbReference type="InterPro" id="IPR020008">
    <property type="entry name" value="GlyGly_CTERM"/>
</dbReference>
<keyword evidence="4 9" id="KW-0645">Protease</keyword>
<comment type="caution">
    <text evidence="14">The sequence shown here is derived from an EMBL/GenBank/DDBJ whole genome shotgun (WGS) entry which is preliminary data.</text>
</comment>
<evidence type="ECO:0000256" key="7">
    <source>
        <dbReference type="ARBA" id="ARBA00022825"/>
    </source>
</evidence>
<feature type="signal peptide" evidence="12">
    <location>
        <begin position="1"/>
        <end position="21"/>
    </location>
</feature>
<feature type="active site" description="Charge relay system" evidence="8 9">
    <location>
        <position position="231"/>
    </location>
</feature>
<evidence type="ECO:0000256" key="12">
    <source>
        <dbReference type="SAM" id="SignalP"/>
    </source>
</evidence>
<dbReference type="PANTHER" id="PTHR43806">
    <property type="entry name" value="PEPTIDASE S8"/>
    <property type="match status" value="1"/>
</dbReference>
<dbReference type="PROSITE" id="PS51892">
    <property type="entry name" value="SUBTILASE"/>
    <property type="match status" value="1"/>
</dbReference>
<feature type="active site" description="Charge relay system" evidence="8 9">
    <location>
        <position position="175"/>
    </location>
</feature>
<dbReference type="PRINTS" id="PR00723">
    <property type="entry name" value="SUBTILISIN"/>
</dbReference>
<dbReference type="InterPro" id="IPR036852">
    <property type="entry name" value="Peptidase_S8/S53_dom_sf"/>
</dbReference>
<keyword evidence="5 12" id="KW-0732">Signal</keyword>
<keyword evidence="2" id="KW-0134">Cell wall</keyword>
<dbReference type="InterPro" id="IPR023827">
    <property type="entry name" value="Peptidase_S8_Asp-AS"/>
</dbReference>
<dbReference type="GO" id="GO:0005509">
    <property type="term" value="F:calcium ion binding"/>
    <property type="evidence" value="ECO:0007669"/>
    <property type="project" value="InterPro"/>
</dbReference>
<evidence type="ECO:0000256" key="8">
    <source>
        <dbReference type="PIRSR" id="PIRSR615500-1"/>
    </source>
</evidence>
<organism evidence="14 15">
    <name type="scientific">Alteromonas halophila</name>
    <dbReference type="NCBI Taxonomy" id="516698"/>
    <lineage>
        <taxon>Bacteria</taxon>
        <taxon>Pseudomonadati</taxon>
        <taxon>Pseudomonadota</taxon>
        <taxon>Gammaproteobacteria</taxon>
        <taxon>Alteromonadales</taxon>
        <taxon>Alteromonadaceae</taxon>
        <taxon>Alteromonas/Salinimonas group</taxon>
        <taxon>Alteromonas</taxon>
    </lineage>
</organism>
<dbReference type="InterPro" id="IPR015919">
    <property type="entry name" value="Cadherin-like_sf"/>
</dbReference>
<dbReference type="SUPFAM" id="SSF52743">
    <property type="entry name" value="Subtilisin-like"/>
    <property type="match status" value="1"/>
</dbReference>
<dbReference type="PANTHER" id="PTHR43806:SF11">
    <property type="entry name" value="CEREVISIN-RELATED"/>
    <property type="match status" value="1"/>
</dbReference>
<dbReference type="PROSITE" id="PS00138">
    <property type="entry name" value="SUBTILASE_SER"/>
    <property type="match status" value="1"/>
</dbReference>
<proteinExistence type="inferred from homology"/>
<dbReference type="Gene3D" id="3.40.50.200">
    <property type="entry name" value="Peptidase S8/S53 domain"/>
    <property type="match status" value="1"/>
</dbReference>
<feature type="active site" description="Charge relay system" evidence="8 9">
    <location>
        <position position="537"/>
    </location>
</feature>
<feature type="region of interest" description="Disordered" evidence="11">
    <location>
        <begin position="1094"/>
        <end position="1113"/>
    </location>
</feature>
<dbReference type="Gene3D" id="3.50.30.30">
    <property type="match status" value="1"/>
</dbReference>
<evidence type="ECO:0000259" key="13">
    <source>
        <dbReference type="PROSITE" id="PS50268"/>
    </source>
</evidence>
<evidence type="ECO:0000256" key="9">
    <source>
        <dbReference type="PROSITE-ProRule" id="PRU01240"/>
    </source>
</evidence>
<dbReference type="InterPro" id="IPR002126">
    <property type="entry name" value="Cadherin-like_dom"/>
</dbReference>
<evidence type="ECO:0000313" key="14">
    <source>
        <dbReference type="EMBL" id="GGW88420.1"/>
    </source>
</evidence>
<dbReference type="AlphaFoldDB" id="A0A918N037"/>
<dbReference type="InterPro" id="IPR050131">
    <property type="entry name" value="Peptidase_S8_subtilisin-like"/>
</dbReference>
<dbReference type="CDD" id="cd04818">
    <property type="entry name" value="PA_subtilisin_1"/>
    <property type="match status" value="1"/>
</dbReference>
<dbReference type="PROSITE" id="PS00136">
    <property type="entry name" value="SUBTILASE_ASP"/>
    <property type="match status" value="1"/>
</dbReference>